<sequence length="476" mass="55080">MKSIFLFTILLCTLGNNLICFGSNTSPISINIRVIDSQKQRLPGVYLLQNSTKYLLETTNEDGECIINIENFNSKDSVQLQALGYYSVLIPISELLHDTTITLQEKQYLLTEANVKGIHPTKILKKAASYLKSHPTGHTYSIYGRGLYMKITECKNKAVELRKEYGYFFTTGNTKAKGKWDLNYKFSFVPEYTARSYNLEPNGSDTLHHIAINGSVINYDAGVQKIFTLIRATLKFGPLFFQNSSYNYHLIEYENENYVFSFQTKKDAFPSNTRIFCNGTLTICQGRLKKIQFDNIEYNLILLTNLKRANPPFLTQAEISIEYDANNYPYIASCLQKTIWKHNMSNKFVAIEKPSRRNPAKNCLQEKEAFVCQTYKPITFHTNKQFENIIKYAAINPCGKYNSEIFQHLPEPIPTQKAIQELNCYMDIEQQFNDHSSKPYYPEQYILEYLHNSSDTQFLQRIQHAQKKIFNLLNDN</sequence>
<evidence type="ECO:0000313" key="6">
    <source>
        <dbReference type="Proteomes" id="UP000284434"/>
    </source>
</evidence>
<protein>
    <submittedName>
        <fullName evidence="3">Uncharacterized protein</fullName>
    </submittedName>
</protein>
<dbReference type="EMBL" id="QSCO01000010">
    <property type="protein sequence ID" value="RGY06888.1"/>
    <property type="molecule type" value="Genomic_DNA"/>
</dbReference>
<dbReference type="AlphaFoldDB" id="A0A412W1T6"/>
<dbReference type="EMBL" id="JAQMRD010000035">
    <property type="protein sequence ID" value="MDB9224939.1"/>
    <property type="molecule type" value="Genomic_DNA"/>
</dbReference>
<name>A0A412W1T6_9BACT</name>
<accession>A0A412W1T6</accession>
<dbReference type="Proteomes" id="UP000283426">
    <property type="component" value="Unassembled WGS sequence"/>
</dbReference>
<reference evidence="5 6" key="1">
    <citation type="submission" date="2018-08" db="EMBL/GenBank/DDBJ databases">
        <title>A genome reference for cultivated species of the human gut microbiota.</title>
        <authorList>
            <person name="Zou Y."/>
            <person name="Xue W."/>
            <person name="Luo G."/>
        </authorList>
    </citation>
    <scope>NUCLEOTIDE SEQUENCE [LARGE SCALE GENOMIC DNA]</scope>
    <source>
        <strain evidence="3 5">AF14-6AC</strain>
        <strain evidence="4 6">OF03-11</strain>
    </source>
</reference>
<gene>
    <name evidence="3" type="ORF">DWW24_20870</name>
    <name evidence="4" type="ORF">DXA53_08540</name>
    <name evidence="1" type="ORF">L0P03_06065</name>
    <name evidence="2" type="ORF">PN645_18345</name>
</gene>
<comment type="caution">
    <text evidence="3">The sequence shown here is derived from an EMBL/GenBank/DDBJ whole genome shotgun (WGS) entry which is preliminary data.</text>
</comment>
<dbReference type="EMBL" id="JAKNDN010000009">
    <property type="protein sequence ID" value="MCG4959422.1"/>
    <property type="molecule type" value="Genomic_DNA"/>
</dbReference>
<evidence type="ECO:0000313" key="1">
    <source>
        <dbReference type="EMBL" id="MCG4959422.1"/>
    </source>
</evidence>
<evidence type="ECO:0000313" key="5">
    <source>
        <dbReference type="Proteomes" id="UP000283426"/>
    </source>
</evidence>
<reference evidence="1" key="2">
    <citation type="submission" date="2022-01" db="EMBL/GenBank/DDBJ databases">
        <title>Collection of gut derived symbiotic bacterial strains cultured from healthy donors.</title>
        <authorList>
            <person name="Lin H."/>
            <person name="Kohout C."/>
            <person name="Waligurski E."/>
            <person name="Pamer E.G."/>
        </authorList>
    </citation>
    <scope>NUCLEOTIDE SEQUENCE</scope>
    <source>
        <strain evidence="1">DFI.1.149</strain>
    </source>
</reference>
<dbReference type="Proteomes" id="UP001212263">
    <property type="component" value="Unassembled WGS sequence"/>
</dbReference>
<evidence type="ECO:0000313" key="3">
    <source>
        <dbReference type="EMBL" id="RGV17692.1"/>
    </source>
</evidence>
<dbReference type="Proteomes" id="UP001199750">
    <property type="component" value="Unassembled WGS sequence"/>
</dbReference>
<organism evidence="3 5">
    <name type="scientific">Odoribacter splanchnicus</name>
    <dbReference type="NCBI Taxonomy" id="28118"/>
    <lineage>
        <taxon>Bacteria</taxon>
        <taxon>Pseudomonadati</taxon>
        <taxon>Bacteroidota</taxon>
        <taxon>Bacteroidia</taxon>
        <taxon>Bacteroidales</taxon>
        <taxon>Odoribacteraceae</taxon>
        <taxon>Odoribacter</taxon>
    </lineage>
</organism>
<dbReference type="RefSeq" id="WP_013613636.1">
    <property type="nucleotide sequence ID" value="NZ_JADMSC010000065.1"/>
</dbReference>
<evidence type="ECO:0000313" key="4">
    <source>
        <dbReference type="EMBL" id="RGY06888.1"/>
    </source>
</evidence>
<evidence type="ECO:0000313" key="2">
    <source>
        <dbReference type="EMBL" id="MDB9224939.1"/>
    </source>
</evidence>
<dbReference type="EMBL" id="QRYW01000066">
    <property type="protein sequence ID" value="RGV17692.1"/>
    <property type="molecule type" value="Genomic_DNA"/>
</dbReference>
<proteinExistence type="predicted"/>
<dbReference type="GeneID" id="61276724"/>
<reference evidence="2" key="3">
    <citation type="submission" date="2023-01" db="EMBL/GenBank/DDBJ databases">
        <title>Human gut microbiome strain richness.</title>
        <authorList>
            <person name="Chen-Liaw A."/>
        </authorList>
    </citation>
    <scope>NUCLEOTIDE SEQUENCE</scope>
    <source>
        <strain evidence="2">RTP21484st1_B7_RTP21484_190118</strain>
    </source>
</reference>
<dbReference type="Proteomes" id="UP000284434">
    <property type="component" value="Unassembled WGS sequence"/>
</dbReference>